<dbReference type="AlphaFoldDB" id="A0A370KFW1"/>
<dbReference type="PANTHER" id="PTHR43433">
    <property type="entry name" value="HYDROLASE, ALPHA/BETA FOLD FAMILY PROTEIN"/>
    <property type="match status" value="1"/>
</dbReference>
<accession>A0A370KFW1</accession>
<dbReference type="Pfam" id="PF00561">
    <property type="entry name" value="Abhydrolase_1"/>
    <property type="match status" value="1"/>
</dbReference>
<dbReference type="InterPro" id="IPR029058">
    <property type="entry name" value="AB_hydrolase_fold"/>
</dbReference>
<evidence type="ECO:0000313" key="4">
    <source>
        <dbReference type="Proteomes" id="UP000254939"/>
    </source>
</evidence>
<evidence type="ECO:0000313" key="3">
    <source>
        <dbReference type="EMBL" id="RDJ03521.1"/>
    </source>
</evidence>
<reference evidence="3 4" key="1">
    <citation type="submission" date="2017-03" db="EMBL/GenBank/DDBJ databases">
        <title>Genome analysis of Rhizobial strains effectives or ineffectives for nitrogen fixation isolated from bean seeds.</title>
        <authorList>
            <person name="Peralta H."/>
            <person name="Aguilar-Vera A."/>
            <person name="Mora Y."/>
            <person name="Vargas-Lagunas C."/>
            <person name="Girard L."/>
            <person name="Mora J."/>
        </authorList>
    </citation>
    <scope>NUCLEOTIDE SEQUENCE [LARGE SCALE GENOMIC DNA]</scope>
    <source>
        <strain evidence="3 4">CCGM3</strain>
    </source>
</reference>
<dbReference type="InterPro" id="IPR050471">
    <property type="entry name" value="AB_hydrolase"/>
</dbReference>
<dbReference type="InterPro" id="IPR000073">
    <property type="entry name" value="AB_hydrolase_1"/>
</dbReference>
<sequence length="247" mass="27844">MSHLQYDWESPVWRHWIDALSEKTMLIRYDERGTGLSDWVAEDISFAAMIADLESVVDAAELDRFTLLGVSQSCAVSVAYALRHPERVTGLILYGGFVKGWRKRGDTHEVATHDAMTALIREGWGQNNPVFRHLFTAMFIPGANQVQMDWFDELQRVSVSPCNAGRLHEAFGEIDVSDILSQVMVPTLVLHARNDAAVPFWCGREFATGIPGARFVDLDSANHILLGHEPAFEQFVRELRRFVVETA</sequence>
<name>A0A370KFW1_9HYPH</name>
<dbReference type="Pfam" id="PF08386">
    <property type="entry name" value="Abhydrolase_4"/>
    <property type="match status" value="1"/>
</dbReference>
<feature type="domain" description="Peptidase S33 tripeptidyl aminopeptidase-like C-terminal" evidence="2">
    <location>
        <begin position="183"/>
        <end position="237"/>
    </location>
</feature>
<gene>
    <name evidence="3" type="ORF">B5K06_29385</name>
</gene>
<protein>
    <submittedName>
        <fullName evidence="3">Uncharacterized protein</fullName>
    </submittedName>
</protein>
<dbReference type="EMBL" id="NAAC01000042">
    <property type="protein sequence ID" value="RDJ03521.1"/>
    <property type="molecule type" value="Genomic_DNA"/>
</dbReference>
<dbReference type="Proteomes" id="UP000254939">
    <property type="component" value="Unassembled WGS sequence"/>
</dbReference>
<feature type="domain" description="AB hydrolase-1" evidence="1">
    <location>
        <begin position="11"/>
        <end position="104"/>
    </location>
</feature>
<proteinExistence type="predicted"/>
<dbReference type="SUPFAM" id="SSF53474">
    <property type="entry name" value="alpha/beta-Hydrolases"/>
    <property type="match status" value="1"/>
</dbReference>
<dbReference type="Gene3D" id="3.40.50.1820">
    <property type="entry name" value="alpha/beta hydrolase"/>
    <property type="match status" value="1"/>
</dbReference>
<organism evidence="3 4">
    <name type="scientific">Rhizobium grahamii</name>
    <dbReference type="NCBI Taxonomy" id="1120045"/>
    <lineage>
        <taxon>Bacteria</taxon>
        <taxon>Pseudomonadati</taxon>
        <taxon>Pseudomonadota</taxon>
        <taxon>Alphaproteobacteria</taxon>
        <taxon>Hyphomicrobiales</taxon>
        <taxon>Rhizobiaceae</taxon>
        <taxon>Rhizobium/Agrobacterium group</taxon>
        <taxon>Rhizobium</taxon>
    </lineage>
</organism>
<evidence type="ECO:0000259" key="1">
    <source>
        <dbReference type="Pfam" id="PF00561"/>
    </source>
</evidence>
<dbReference type="PRINTS" id="PR00111">
    <property type="entry name" value="ABHYDROLASE"/>
</dbReference>
<evidence type="ECO:0000259" key="2">
    <source>
        <dbReference type="Pfam" id="PF08386"/>
    </source>
</evidence>
<dbReference type="OrthoDB" id="7267294at2"/>
<dbReference type="InterPro" id="IPR013595">
    <property type="entry name" value="Pept_S33_TAP-like_C"/>
</dbReference>
<dbReference type="PANTHER" id="PTHR43433:SF8">
    <property type="entry name" value="BIFUNCTIONAL LIPASE_ADENYLATE CYCLASE LIPJ"/>
    <property type="match status" value="1"/>
</dbReference>
<comment type="caution">
    <text evidence="3">The sequence shown here is derived from an EMBL/GenBank/DDBJ whole genome shotgun (WGS) entry which is preliminary data.</text>
</comment>